<sequence length="159" mass="16426">MNDLGMCAAGTVLLGDDGEDGAQAVASGLQGLADALVQHPTLEQVQLPANVPLPVGSLRRGKRIHLDLCKKRLHLTNAVIVAAFLAYGRSLVVGANHLHNPIGVASGAGHLVAAAKESAVGSGRAVSRLCGAMIDSQNVNVRGGNSGCTMQCWLRMTWV</sequence>
<organism evidence="1 2">
    <name type="scientific">Cymbomonas tetramitiformis</name>
    <dbReference type="NCBI Taxonomy" id="36881"/>
    <lineage>
        <taxon>Eukaryota</taxon>
        <taxon>Viridiplantae</taxon>
        <taxon>Chlorophyta</taxon>
        <taxon>Pyramimonadophyceae</taxon>
        <taxon>Pyramimonadales</taxon>
        <taxon>Pyramimonadaceae</taxon>
        <taxon>Cymbomonas</taxon>
    </lineage>
</organism>
<dbReference type="Proteomes" id="UP001190700">
    <property type="component" value="Unassembled WGS sequence"/>
</dbReference>
<evidence type="ECO:0000313" key="1">
    <source>
        <dbReference type="EMBL" id="KAK3264692.1"/>
    </source>
</evidence>
<comment type="caution">
    <text evidence="1">The sequence shown here is derived from an EMBL/GenBank/DDBJ whole genome shotgun (WGS) entry which is preliminary data.</text>
</comment>
<dbReference type="EMBL" id="LGRX02014403">
    <property type="protein sequence ID" value="KAK3264692.1"/>
    <property type="molecule type" value="Genomic_DNA"/>
</dbReference>
<name>A0AAE0KXW1_9CHLO</name>
<gene>
    <name evidence="1" type="ORF">CYMTET_26585</name>
</gene>
<reference evidence="1 2" key="1">
    <citation type="journal article" date="2015" name="Genome Biol. Evol.">
        <title>Comparative Genomics of a Bacterivorous Green Alga Reveals Evolutionary Causalities and Consequences of Phago-Mixotrophic Mode of Nutrition.</title>
        <authorList>
            <person name="Burns J.A."/>
            <person name="Paasch A."/>
            <person name="Narechania A."/>
            <person name="Kim E."/>
        </authorList>
    </citation>
    <scope>NUCLEOTIDE SEQUENCE [LARGE SCALE GENOMIC DNA]</scope>
    <source>
        <strain evidence="1 2">PLY_AMNH</strain>
    </source>
</reference>
<keyword evidence="2" id="KW-1185">Reference proteome</keyword>
<accession>A0AAE0KXW1</accession>
<dbReference type="AlphaFoldDB" id="A0AAE0KXW1"/>
<proteinExistence type="predicted"/>
<protein>
    <submittedName>
        <fullName evidence="1">Uncharacterized protein</fullName>
    </submittedName>
</protein>
<evidence type="ECO:0000313" key="2">
    <source>
        <dbReference type="Proteomes" id="UP001190700"/>
    </source>
</evidence>